<evidence type="ECO:0000259" key="1">
    <source>
        <dbReference type="PROSITE" id="PS50144"/>
    </source>
</evidence>
<dbReference type="InterPro" id="IPR045005">
    <property type="entry name" value="BPM1-6"/>
</dbReference>
<keyword evidence="3" id="KW-1185">Reference proteome</keyword>
<proteinExistence type="predicted"/>
<gene>
    <name evidence="2" type="ORF">QYE76_035909</name>
</gene>
<dbReference type="InterPro" id="IPR002083">
    <property type="entry name" value="MATH/TRAF_dom"/>
</dbReference>
<dbReference type="PROSITE" id="PS50144">
    <property type="entry name" value="MATH"/>
    <property type="match status" value="1"/>
</dbReference>
<comment type="caution">
    <text evidence="2">The sequence shown here is derived from an EMBL/GenBank/DDBJ whole genome shotgun (WGS) entry which is preliminary data.</text>
</comment>
<dbReference type="Gene3D" id="2.60.210.10">
    <property type="entry name" value="Apoptosis, Tumor Necrosis Factor Receptor Associated Protein 2, Chain A"/>
    <property type="match status" value="1"/>
</dbReference>
<dbReference type="PANTHER" id="PTHR26379">
    <property type="entry name" value="BTB/POZ AND MATH DOMAIN-CONTAINING PROTEIN 1"/>
    <property type="match status" value="1"/>
</dbReference>
<protein>
    <recommendedName>
        <fullName evidence="1">MATH domain-containing protein</fullName>
    </recommendedName>
</protein>
<dbReference type="AlphaFoldDB" id="A0AAD8R1S9"/>
<dbReference type="InterPro" id="IPR008974">
    <property type="entry name" value="TRAF-like"/>
</dbReference>
<dbReference type="CDD" id="cd00121">
    <property type="entry name" value="MATH"/>
    <property type="match status" value="1"/>
</dbReference>
<dbReference type="GO" id="GO:0016567">
    <property type="term" value="P:protein ubiquitination"/>
    <property type="evidence" value="ECO:0007669"/>
    <property type="project" value="InterPro"/>
</dbReference>
<name>A0AAD8R1S9_LOLMU</name>
<dbReference type="PANTHER" id="PTHR26379:SF512">
    <property type="entry name" value="BTB DOMAIN-CONTAINING PROTEIN"/>
    <property type="match status" value="1"/>
</dbReference>
<feature type="domain" description="MATH" evidence="1">
    <location>
        <begin position="22"/>
        <end position="149"/>
    </location>
</feature>
<evidence type="ECO:0000313" key="2">
    <source>
        <dbReference type="EMBL" id="KAK1612236.1"/>
    </source>
</evidence>
<dbReference type="EMBL" id="JAUUTY010000007">
    <property type="protein sequence ID" value="KAK1612236.1"/>
    <property type="molecule type" value="Genomic_DNA"/>
</dbReference>
<accession>A0AAD8R1S9</accession>
<reference evidence="2" key="1">
    <citation type="submission" date="2023-07" db="EMBL/GenBank/DDBJ databases">
        <title>A chromosome-level genome assembly of Lolium multiflorum.</title>
        <authorList>
            <person name="Chen Y."/>
            <person name="Copetti D."/>
            <person name="Kolliker R."/>
            <person name="Studer B."/>
        </authorList>
    </citation>
    <scope>NUCLEOTIDE SEQUENCE</scope>
    <source>
        <strain evidence="2">02402/16</strain>
        <tissue evidence="2">Leaf</tissue>
    </source>
</reference>
<dbReference type="Pfam" id="PF22486">
    <property type="entry name" value="MATH_2"/>
    <property type="match status" value="1"/>
</dbReference>
<organism evidence="2 3">
    <name type="scientific">Lolium multiflorum</name>
    <name type="common">Italian ryegrass</name>
    <name type="synonym">Lolium perenne subsp. multiflorum</name>
    <dbReference type="NCBI Taxonomy" id="4521"/>
    <lineage>
        <taxon>Eukaryota</taxon>
        <taxon>Viridiplantae</taxon>
        <taxon>Streptophyta</taxon>
        <taxon>Embryophyta</taxon>
        <taxon>Tracheophyta</taxon>
        <taxon>Spermatophyta</taxon>
        <taxon>Magnoliopsida</taxon>
        <taxon>Liliopsida</taxon>
        <taxon>Poales</taxon>
        <taxon>Poaceae</taxon>
        <taxon>BOP clade</taxon>
        <taxon>Pooideae</taxon>
        <taxon>Poodae</taxon>
        <taxon>Poeae</taxon>
        <taxon>Poeae Chloroplast Group 2 (Poeae type)</taxon>
        <taxon>Loliodinae</taxon>
        <taxon>Loliinae</taxon>
        <taxon>Lolium</taxon>
    </lineage>
</organism>
<dbReference type="SUPFAM" id="SSF49599">
    <property type="entry name" value="TRAF domain-like"/>
    <property type="match status" value="1"/>
</dbReference>
<evidence type="ECO:0000313" key="3">
    <source>
        <dbReference type="Proteomes" id="UP001231189"/>
    </source>
</evidence>
<sequence length="167" mass="18364">MSARSKAELPLTASIIVAPAVSGSHILRIVGYSRTKGLGNSKFISSETFAVGGHRWCLQYYPDSYHLGDSDWICILLHSYHTGVEEVKVNFQISLLDQDGNPVPSYSIKSPLCSFSSTNGTMGYEVIKRSDLEKSDFLKHDAFSVRCDVTVAKEIFTKALPISGLSR</sequence>
<dbReference type="Proteomes" id="UP001231189">
    <property type="component" value="Unassembled WGS sequence"/>
</dbReference>